<protein>
    <submittedName>
        <fullName evidence="2">Glycosyltransferase family 2 protein</fullName>
        <ecNumber evidence="2">2.4.-.-</ecNumber>
    </submittedName>
</protein>
<evidence type="ECO:0000259" key="1">
    <source>
        <dbReference type="Pfam" id="PF00535"/>
    </source>
</evidence>
<feature type="domain" description="Glycosyltransferase 2-like" evidence="1">
    <location>
        <begin position="3"/>
        <end position="130"/>
    </location>
</feature>
<dbReference type="PANTHER" id="PTHR43685:SF11">
    <property type="entry name" value="GLYCOSYLTRANSFERASE TAGX-RELATED"/>
    <property type="match status" value="1"/>
</dbReference>
<keyword evidence="2" id="KW-0808">Transferase</keyword>
<dbReference type="InterPro" id="IPR029044">
    <property type="entry name" value="Nucleotide-diphossugar_trans"/>
</dbReference>
<comment type="caution">
    <text evidence="2">The sequence shown here is derived from an EMBL/GenBank/DDBJ whole genome shotgun (WGS) entry which is preliminary data.</text>
</comment>
<dbReference type="Gene3D" id="3.90.550.10">
    <property type="entry name" value="Spore Coat Polysaccharide Biosynthesis Protein SpsA, Chain A"/>
    <property type="match status" value="1"/>
</dbReference>
<dbReference type="GO" id="GO:0016757">
    <property type="term" value="F:glycosyltransferase activity"/>
    <property type="evidence" value="ECO:0007669"/>
    <property type="project" value="UniProtKB-KW"/>
</dbReference>
<dbReference type="Pfam" id="PF00535">
    <property type="entry name" value="Glycos_transf_2"/>
    <property type="match status" value="1"/>
</dbReference>
<gene>
    <name evidence="2" type="ORF">VVD49_01600</name>
</gene>
<organism evidence="2 3">
    <name type="scientific">Uliginosibacterium silvisoli</name>
    <dbReference type="NCBI Taxonomy" id="3114758"/>
    <lineage>
        <taxon>Bacteria</taxon>
        <taxon>Pseudomonadati</taxon>
        <taxon>Pseudomonadota</taxon>
        <taxon>Betaproteobacteria</taxon>
        <taxon>Rhodocyclales</taxon>
        <taxon>Zoogloeaceae</taxon>
        <taxon>Uliginosibacterium</taxon>
    </lineage>
</organism>
<keyword evidence="2" id="KW-0328">Glycosyltransferase</keyword>
<dbReference type="InterPro" id="IPR050834">
    <property type="entry name" value="Glycosyltransf_2"/>
</dbReference>
<dbReference type="InterPro" id="IPR001173">
    <property type="entry name" value="Glyco_trans_2-like"/>
</dbReference>
<keyword evidence="3" id="KW-1185">Reference proteome</keyword>
<dbReference type="EC" id="2.4.-.-" evidence="2"/>
<accession>A0ABU6JZK1</accession>
<evidence type="ECO:0000313" key="2">
    <source>
        <dbReference type="EMBL" id="MEC5384395.1"/>
    </source>
</evidence>
<dbReference type="PANTHER" id="PTHR43685">
    <property type="entry name" value="GLYCOSYLTRANSFERASE"/>
    <property type="match status" value="1"/>
</dbReference>
<dbReference type="EMBL" id="JAYXHS010000001">
    <property type="protein sequence ID" value="MEC5384395.1"/>
    <property type="molecule type" value="Genomic_DNA"/>
</dbReference>
<sequence length="313" mass="34859">MISVVIPLYNKADSIGRAVESVRNQTVKDWELVVVDDGSHDEGANIVTAFHDPRIRLVAQTNAGVSAARNRGVTEARSEWIAFLDADDYWDPAHIENLVGLIDRFPGSAMYATAYYVVSESGASRKIRLRHEGEGGYLMSDYFADVLEVEHPVHSSAVAINRRYFAQIDGFPVGVKAGEDIITWARLACIGTVAYSGKATASYVAPPVSAHIRDEVIRRPQVPDYVGLSLKSLQESCVKHAASLRLFTADWYRIRAMMFLELNERIRCLGELRQAVRLSKLRSKDVICIGLLGLPSVTRKQMLAWIRRNKARG</sequence>
<dbReference type="SUPFAM" id="SSF53448">
    <property type="entry name" value="Nucleotide-diphospho-sugar transferases"/>
    <property type="match status" value="1"/>
</dbReference>
<reference evidence="2 3" key="1">
    <citation type="submission" date="2024-01" db="EMBL/GenBank/DDBJ databases">
        <title>Uliginosibacterium soil sp. nov.</title>
        <authorList>
            <person name="Lv Y."/>
        </authorList>
    </citation>
    <scope>NUCLEOTIDE SEQUENCE [LARGE SCALE GENOMIC DNA]</scope>
    <source>
        <strain evidence="2 3">H3</strain>
    </source>
</reference>
<proteinExistence type="predicted"/>
<dbReference type="CDD" id="cd00761">
    <property type="entry name" value="Glyco_tranf_GTA_type"/>
    <property type="match status" value="1"/>
</dbReference>
<dbReference type="Proteomes" id="UP001331561">
    <property type="component" value="Unassembled WGS sequence"/>
</dbReference>
<evidence type="ECO:0000313" key="3">
    <source>
        <dbReference type="Proteomes" id="UP001331561"/>
    </source>
</evidence>
<name>A0ABU6JZK1_9RHOO</name>
<dbReference type="RefSeq" id="WP_327597374.1">
    <property type="nucleotide sequence ID" value="NZ_JAYXHS010000001.1"/>
</dbReference>